<feature type="domain" description="ABC3 transporter permease C-terminal" evidence="7">
    <location>
        <begin position="708"/>
        <end position="822"/>
    </location>
</feature>
<evidence type="ECO:0000256" key="3">
    <source>
        <dbReference type="ARBA" id="ARBA00022692"/>
    </source>
</evidence>
<gene>
    <name evidence="8" type="ORF">DWX94_09600</name>
</gene>
<dbReference type="Proteomes" id="UP000283295">
    <property type="component" value="Unassembled WGS sequence"/>
</dbReference>
<accession>A0A412IQS7</accession>
<feature type="transmembrane region" description="Helical" evidence="6">
    <location>
        <begin position="30"/>
        <end position="52"/>
    </location>
</feature>
<evidence type="ECO:0000313" key="8">
    <source>
        <dbReference type="EMBL" id="RGS40900.1"/>
    </source>
</evidence>
<keyword evidence="4 6" id="KW-1133">Transmembrane helix</keyword>
<evidence type="ECO:0000313" key="9">
    <source>
        <dbReference type="Proteomes" id="UP000283295"/>
    </source>
</evidence>
<feature type="transmembrane region" description="Helical" evidence="6">
    <location>
        <begin position="457"/>
        <end position="474"/>
    </location>
</feature>
<reference evidence="8 9" key="1">
    <citation type="submission" date="2018-08" db="EMBL/GenBank/DDBJ databases">
        <title>A genome reference for cultivated species of the human gut microbiota.</title>
        <authorList>
            <person name="Zou Y."/>
            <person name="Xue W."/>
            <person name="Luo G."/>
        </authorList>
    </citation>
    <scope>NUCLEOTIDE SEQUENCE [LARGE SCALE GENOMIC DNA]</scope>
    <source>
        <strain evidence="8 9">AF22-21</strain>
    </source>
</reference>
<evidence type="ECO:0000259" key="7">
    <source>
        <dbReference type="Pfam" id="PF02687"/>
    </source>
</evidence>
<feature type="transmembrane region" description="Helical" evidence="6">
    <location>
        <begin position="748"/>
        <end position="769"/>
    </location>
</feature>
<dbReference type="InterPro" id="IPR003838">
    <property type="entry name" value="ABC3_permease_C"/>
</dbReference>
<keyword evidence="3 6" id="KW-0812">Transmembrane</keyword>
<dbReference type="InterPro" id="IPR038766">
    <property type="entry name" value="Membrane_comp_ABC_pdt"/>
</dbReference>
<evidence type="ECO:0000256" key="1">
    <source>
        <dbReference type="ARBA" id="ARBA00004651"/>
    </source>
</evidence>
<organism evidence="8 9">
    <name type="scientific">Coprococcus eutactus</name>
    <dbReference type="NCBI Taxonomy" id="33043"/>
    <lineage>
        <taxon>Bacteria</taxon>
        <taxon>Bacillati</taxon>
        <taxon>Bacillota</taxon>
        <taxon>Clostridia</taxon>
        <taxon>Lachnospirales</taxon>
        <taxon>Lachnospiraceae</taxon>
        <taxon>Coprococcus</taxon>
    </lineage>
</organism>
<name>A0A412IQS7_9FIRM</name>
<feature type="transmembrane region" description="Helical" evidence="6">
    <location>
        <begin position="702"/>
        <end position="725"/>
    </location>
</feature>
<protein>
    <submittedName>
        <fullName evidence="8">ABC transporter permease</fullName>
    </submittedName>
</protein>
<dbReference type="AlphaFoldDB" id="A0A412IQS7"/>
<dbReference type="Pfam" id="PF02687">
    <property type="entry name" value="FtsX"/>
    <property type="match status" value="2"/>
</dbReference>
<evidence type="ECO:0000256" key="6">
    <source>
        <dbReference type="SAM" id="Phobius"/>
    </source>
</evidence>
<keyword evidence="2" id="KW-1003">Cell membrane</keyword>
<feature type="transmembrane region" description="Helical" evidence="6">
    <location>
        <begin position="339"/>
        <end position="363"/>
    </location>
</feature>
<dbReference type="PANTHER" id="PTHR30287">
    <property type="entry name" value="MEMBRANE COMPONENT OF PREDICTED ABC SUPERFAMILY METABOLITE UPTAKE TRANSPORTER"/>
    <property type="match status" value="1"/>
</dbReference>
<feature type="transmembrane region" description="Helical" evidence="6">
    <location>
        <begin position="282"/>
        <end position="309"/>
    </location>
</feature>
<evidence type="ECO:0000256" key="2">
    <source>
        <dbReference type="ARBA" id="ARBA00022475"/>
    </source>
</evidence>
<dbReference type="PANTHER" id="PTHR30287:SF2">
    <property type="entry name" value="BLL1001 PROTEIN"/>
    <property type="match status" value="1"/>
</dbReference>
<evidence type="ECO:0000256" key="5">
    <source>
        <dbReference type="ARBA" id="ARBA00023136"/>
    </source>
</evidence>
<feature type="transmembrane region" description="Helical" evidence="6">
    <location>
        <begin position="789"/>
        <end position="813"/>
    </location>
</feature>
<evidence type="ECO:0000256" key="4">
    <source>
        <dbReference type="ARBA" id="ARBA00022989"/>
    </source>
</evidence>
<sequence>MAWFHAVVGGAGMRYIMMVLRGNMRRNKGVHISVFVLMLIISLAFCSVLSYYTNSIRHDSEAMEEVGYGGMLAALYGENRLDAYGTSADKIIKNIGKCDAVQEVKAADVVYLLLKDCNGKGGNSSFILNDTDSVLTYDQYDVDNKMTDRRLEKGEVSVPFSFIGMYDCKIGDTVELGNDNGSYTFKVASFFEDPYMGSSVMGIKTILISDEDFADLKAKVAEDHRSGLEDDKRSFELSKLIIIDKKPGLDLTEMEFERELNNVSDFASYCWITLSKEQAGSYMLLMTKVFSAVLLIFVVLLLVAAMIVLGHNIGSSIEMDFVNIGILKAVGMTNASVKLALLAGYMCTVAAGLFAGIPLAIPILKIINSATRSSSGLEVPSDINVGLVLCVILAILLLVAAFIMLKTRRISEATPIKAIRGGRDSVHFSSVLKLPVSGQKLGVSLAYRQFISEKKQYAAAIIVTAILAMFMILMNDMMRWFNSQNMLVDMFSVTKYDLTASFVDEDTQKDIENVISEHTAYRKYQMSSEYLLFDDVQMYCYIVEDPDMINTIRKGRTCTYDNEVLITQYVADGFHMNVGDTVTVKRGGVARKMVISGIYDSANDMGKNFAISKAAYSKFASEETVSESGVSGAAKSSSDEEEWSGKGICYDLDNTDECDAIIQEIDKRYGDNQGITYSIHSAKDDFEGVAGTVNIAIQGLTLLTYMLGAVFVIVTVIIVCGKVLMREQKDIGIYKALGFTSFRLRCQLAVRFIVTAVVGSLLGIVLALIVSKPFFKAGFESFGIYSFNLSISVISLVIPLVFMSVLFSVVAFIRAGNIRKVQPQVLIADQ</sequence>
<proteinExistence type="predicted"/>
<feature type="transmembrane region" description="Helical" evidence="6">
    <location>
        <begin position="383"/>
        <end position="405"/>
    </location>
</feature>
<dbReference type="GO" id="GO:0005886">
    <property type="term" value="C:plasma membrane"/>
    <property type="evidence" value="ECO:0007669"/>
    <property type="project" value="UniProtKB-SubCell"/>
</dbReference>
<dbReference type="EMBL" id="QRVK01000024">
    <property type="protein sequence ID" value="RGS40900.1"/>
    <property type="molecule type" value="Genomic_DNA"/>
</dbReference>
<comment type="subcellular location">
    <subcellularLocation>
        <location evidence="1">Cell membrane</location>
        <topology evidence="1">Multi-pass membrane protein</topology>
    </subcellularLocation>
</comment>
<keyword evidence="5 6" id="KW-0472">Membrane</keyword>
<comment type="caution">
    <text evidence="8">The sequence shown here is derived from an EMBL/GenBank/DDBJ whole genome shotgun (WGS) entry which is preliminary data.</text>
</comment>
<dbReference type="OrthoDB" id="2011568at2"/>
<feature type="domain" description="ABC3 transporter permease C-terminal" evidence="7">
    <location>
        <begin position="296"/>
        <end position="414"/>
    </location>
</feature>